<dbReference type="STRING" id="157072.A0A024TZ90"/>
<feature type="transmembrane region" description="Helical" evidence="7">
    <location>
        <begin position="172"/>
        <end position="194"/>
    </location>
</feature>
<evidence type="ECO:0000256" key="6">
    <source>
        <dbReference type="PIRSR" id="PIRSR604254-1"/>
    </source>
</evidence>
<dbReference type="OrthoDB" id="5585746at2759"/>
<gene>
    <name evidence="8" type="ORF">H310_08785</name>
</gene>
<dbReference type="AlphaFoldDB" id="A0A024TZ90"/>
<dbReference type="PANTHER" id="PTHR20855:SF52">
    <property type="entry name" value="ADIPONECTIN RECEPTOR PROTEIN"/>
    <property type="match status" value="1"/>
</dbReference>
<evidence type="ECO:0000256" key="1">
    <source>
        <dbReference type="ARBA" id="ARBA00004141"/>
    </source>
</evidence>
<feature type="transmembrane region" description="Helical" evidence="7">
    <location>
        <begin position="200"/>
        <end position="220"/>
    </location>
</feature>
<dbReference type="GO" id="GO:0038023">
    <property type="term" value="F:signaling receptor activity"/>
    <property type="evidence" value="ECO:0007669"/>
    <property type="project" value="TreeGrafter"/>
</dbReference>
<reference evidence="8" key="1">
    <citation type="submission" date="2013-12" db="EMBL/GenBank/DDBJ databases">
        <title>The Genome Sequence of Aphanomyces invadans NJM9701.</title>
        <authorList>
            <consortium name="The Broad Institute Genomics Platform"/>
            <person name="Russ C."/>
            <person name="Tyler B."/>
            <person name="van West P."/>
            <person name="Dieguez-Uribeondo J."/>
            <person name="Young S.K."/>
            <person name="Zeng Q."/>
            <person name="Gargeya S."/>
            <person name="Fitzgerald M."/>
            <person name="Abouelleil A."/>
            <person name="Alvarado L."/>
            <person name="Chapman S.B."/>
            <person name="Gainer-Dewar J."/>
            <person name="Goldberg J."/>
            <person name="Griggs A."/>
            <person name="Gujja S."/>
            <person name="Hansen M."/>
            <person name="Howarth C."/>
            <person name="Imamovic A."/>
            <person name="Ireland A."/>
            <person name="Larimer J."/>
            <person name="McCowan C."/>
            <person name="Murphy C."/>
            <person name="Pearson M."/>
            <person name="Poon T.W."/>
            <person name="Priest M."/>
            <person name="Roberts A."/>
            <person name="Saif S."/>
            <person name="Shea T."/>
            <person name="Sykes S."/>
            <person name="Wortman J."/>
            <person name="Nusbaum C."/>
            <person name="Birren B."/>
        </authorList>
    </citation>
    <scope>NUCLEOTIDE SEQUENCE [LARGE SCALE GENOMIC DNA]</scope>
    <source>
        <strain evidence="8">NJM9701</strain>
    </source>
</reference>
<protein>
    <submittedName>
        <fullName evidence="8">Uncharacterized protein</fullName>
    </submittedName>
</protein>
<proteinExistence type="inferred from homology"/>
<feature type="transmembrane region" description="Helical" evidence="7">
    <location>
        <begin position="138"/>
        <end position="160"/>
    </location>
</feature>
<sequence>MVARAHKELAAVDALKGHGFEFLAFNQYIRTGYRVHHTWHDCVLSLFQLHNETWNVWSHLVGAVVFLVLTLHHATLQLHDMDVFAAYMPSSLGRHALPLHLRLGPHTPLSSSMSSSIEQVPPASFIQTHAQHVSTWPIIAYTTGVCICFTCSAVYHLLYIQSRAWCDWFTQVDYAGIIVLIAGAFVPLVSYSFYCKPDVVVAYLSVVGMLATASLVASFAPSFQAHPHIRTAVFLALAGFGSVPVMHVIQQDGLLHDHTQLTLHGIATTSAVNLVGVSLYMQRLPERAFPGRFDMVGSSHQWWHLCVFMAALMYYAYAMRHYEWRCMTPCS</sequence>
<dbReference type="PANTHER" id="PTHR20855">
    <property type="entry name" value="ADIPOR/PROGESTIN RECEPTOR-RELATED"/>
    <property type="match status" value="1"/>
</dbReference>
<name>A0A024TZ90_9STRA</name>
<dbReference type="GO" id="GO:0046872">
    <property type="term" value="F:metal ion binding"/>
    <property type="evidence" value="ECO:0007669"/>
    <property type="project" value="UniProtKB-KW"/>
</dbReference>
<feature type="transmembrane region" description="Helical" evidence="7">
    <location>
        <begin position="232"/>
        <end position="249"/>
    </location>
</feature>
<feature type="binding site" evidence="6">
    <location>
        <position position="300"/>
    </location>
    <ligand>
        <name>Zn(2+)</name>
        <dbReference type="ChEBI" id="CHEBI:29105"/>
    </ligand>
</feature>
<organism evidence="8">
    <name type="scientific">Aphanomyces invadans</name>
    <dbReference type="NCBI Taxonomy" id="157072"/>
    <lineage>
        <taxon>Eukaryota</taxon>
        <taxon>Sar</taxon>
        <taxon>Stramenopiles</taxon>
        <taxon>Oomycota</taxon>
        <taxon>Saprolegniomycetes</taxon>
        <taxon>Saprolegniales</taxon>
        <taxon>Verrucalvaceae</taxon>
        <taxon>Aphanomyces</taxon>
    </lineage>
</organism>
<dbReference type="VEuPathDB" id="FungiDB:H310_08785"/>
<dbReference type="GO" id="GO:0016020">
    <property type="term" value="C:membrane"/>
    <property type="evidence" value="ECO:0007669"/>
    <property type="project" value="UniProtKB-SubCell"/>
</dbReference>
<feature type="transmembrane region" description="Helical" evidence="7">
    <location>
        <begin position="302"/>
        <end position="319"/>
    </location>
</feature>
<evidence type="ECO:0000256" key="4">
    <source>
        <dbReference type="ARBA" id="ARBA00022989"/>
    </source>
</evidence>
<comment type="subcellular location">
    <subcellularLocation>
        <location evidence="1">Membrane</location>
        <topology evidence="1">Multi-pass membrane protein</topology>
    </subcellularLocation>
</comment>
<dbReference type="eggNOG" id="KOG0748">
    <property type="taxonomic scope" value="Eukaryota"/>
</dbReference>
<keyword evidence="5 7" id="KW-0472">Membrane</keyword>
<evidence type="ECO:0000256" key="7">
    <source>
        <dbReference type="SAM" id="Phobius"/>
    </source>
</evidence>
<keyword evidence="4 7" id="KW-1133">Transmembrane helix</keyword>
<dbReference type="RefSeq" id="XP_008872879.1">
    <property type="nucleotide sequence ID" value="XM_008874657.1"/>
</dbReference>
<dbReference type="GeneID" id="20085835"/>
<evidence type="ECO:0000256" key="5">
    <source>
        <dbReference type="ARBA" id="ARBA00023136"/>
    </source>
</evidence>
<comment type="similarity">
    <text evidence="2">Belongs to the ADIPOR family.</text>
</comment>
<evidence type="ECO:0000256" key="3">
    <source>
        <dbReference type="ARBA" id="ARBA00022692"/>
    </source>
</evidence>
<evidence type="ECO:0000256" key="2">
    <source>
        <dbReference type="ARBA" id="ARBA00007018"/>
    </source>
</evidence>
<feature type="transmembrane region" description="Helical" evidence="7">
    <location>
        <begin position="54"/>
        <end position="74"/>
    </location>
</feature>
<dbReference type="InterPro" id="IPR004254">
    <property type="entry name" value="AdipoR/HlyIII-related"/>
</dbReference>
<accession>A0A024TZ90</accession>
<dbReference type="EMBL" id="KI913969">
    <property type="protein sequence ID" value="ETV98682.1"/>
    <property type="molecule type" value="Genomic_DNA"/>
</dbReference>
<feature type="binding site" evidence="6">
    <location>
        <position position="156"/>
    </location>
    <ligand>
        <name>Zn(2+)</name>
        <dbReference type="ChEBI" id="CHEBI:29105"/>
    </ligand>
</feature>
<keyword evidence="3 7" id="KW-0812">Transmembrane</keyword>
<feature type="binding site" evidence="6">
    <location>
        <position position="304"/>
    </location>
    <ligand>
        <name>Zn(2+)</name>
        <dbReference type="ChEBI" id="CHEBI:29105"/>
    </ligand>
</feature>
<dbReference type="Pfam" id="PF03006">
    <property type="entry name" value="HlyIII"/>
    <property type="match status" value="1"/>
</dbReference>
<keyword evidence="6" id="KW-0862">Zinc</keyword>
<keyword evidence="6" id="KW-0479">Metal-binding</keyword>
<evidence type="ECO:0000313" key="8">
    <source>
        <dbReference type="EMBL" id="ETV98682.1"/>
    </source>
</evidence>